<evidence type="ECO:0000256" key="3">
    <source>
        <dbReference type="SAM" id="MobiDB-lite"/>
    </source>
</evidence>
<dbReference type="InterPro" id="IPR058636">
    <property type="entry name" value="Beta-barrel_YknX"/>
</dbReference>
<dbReference type="PANTHER" id="PTHR32347">
    <property type="entry name" value="EFFLUX SYSTEM COMPONENT YKNX-RELATED"/>
    <property type="match status" value="1"/>
</dbReference>
<comment type="subcellular location">
    <subcellularLocation>
        <location evidence="1">Cell envelope</location>
    </subcellularLocation>
</comment>
<evidence type="ECO:0000256" key="2">
    <source>
        <dbReference type="ARBA" id="ARBA00023054"/>
    </source>
</evidence>
<dbReference type="Pfam" id="PF25990">
    <property type="entry name" value="Beta-barrel_YknX"/>
    <property type="match status" value="1"/>
</dbReference>
<evidence type="ECO:0000256" key="1">
    <source>
        <dbReference type="ARBA" id="ARBA00004196"/>
    </source>
</evidence>
<evidence type="ECO:0008006" key="7">
    <source>
        <dbReference type="Google" id="ProtNLM"/>
    </source>
</evidence>
<dbReference type="InterPro" id="IPR050465">
    <property type="entry name" value="UPF0194_transport"/>
</dbReference>
<feature type="domain" description="CzcB-like C-terminal circularly permuted SH3-like" evidence="4">
    <location>
        <begin position="124"/>
        <end position="174"/>
    </location>
</feature>
<feature type="domain" description="YknX-like beta-barrel" evidence="5">
    <location>
        <begin position="34"/>
        <end position="114"/>
    </location>
</feature>
<dbReference type="AlphaFoldDB" id="X0SI57"/>
<evidence type="ECO:0000259" key="5">
    <source>
        <dbReference type="Pfam" id="PF25990"/>
    </source>
</evidence>
<comment type="caution">
    <text evidence="6">The sequence shown here is derived from an EMBL/GenBank/DDBJ whole genome shotgun (WGS) entry which is preliminary data.</text>
</comment>
<dbReference type="EMBL" id="BARS01008160">
    <property type="protein sequence ID" value="GAF74796.1"/>
    <property type="molecule type" value="Genomic_DNA"/>
</dbReference>
<dbReference type="GO" id="GO:0030313">
    <property type="term" value="C:cell envelope"/>
    <property type="evidence" value="ECO:0007669"/>
    <property type="project" value="UniProtKB-SubCell"/>
</dbReference>
<dbReference type="Gene3D" id="2.40.30.170">
    <property type="match status" value="1"/>
</dbReference>
<organism evidence="6">
    <name type="scientific">marine sediment metagenome</name>
    <dbReference type="NCBI Taxonomy" id="412755"/>
    <lineage>
        <taxon>unclassified sequences</taxon>
        <taxon>metagenomes</taxon>
        <taxon>ecological metagenomes</taxon>
    </lineage>
</organism>
<feature type="non-terminal residue" evidence="6">
    <location>
        <position position="1"/>
    </location>
</feature>
<keyword evidence="2" id="KW-0175">Coiled coil</keyword>
<feature type="region of interest" description="Disordered" evidence="3">
    <location>
        <begin position="181"/>
        <end position="200"/>
    </location>
</feature>
<proteinExistence type="predicted"/>
<accession>X0SI57</accession>
<gene>
    <name evidence="6" type="ORF">S01H1_15619</name>
</gene>
<protein>
    <recommendedName>
        <fullName evidence="7">RND efflux pump membrane fusion protein barrel-sandwich domain-containing protein</fullName>
    </recommendedName>
</protein>
<name>X0SI57_9ZZZZ</name>
<dbReference type="Gene3D" id="6.20.50.140">
    <property type="match status" value="1"/>
</dbReference>
<evidence type="ECO:0000313" key="6">
    <source>
        <dbReference type="EMBL" id="GAF74796.1"/>
    </source>
</evidence>
<reference evidence="6" key="1">
    <citation type="journal article" date="2014" name="Front. Microbiol.">
        <title>High frequency of phylogenetically diverse reductive dehalogenase-homologous genes in deep subseafloor sedimentary metagenomes.</title>
        <authorList>
            <person name="Kawai M."/>
            <person name="Futagami T."/>
            <person name="Toyoda A."/>
            <person name="Takaki Y."/>
            <person name="Nishi S."/>
            <person name="Hori S."/>
            <person name="Arai W."/>
            <person name="Tsubouchi T."/>
            <person name="Morono Y."/>
            <person name="Uchiyama I."/>
            <person name="Ito T."/>
            <person name="Fujiyama A."/>
            <person name="Inagaki F."/>
            <person name="Takami H."/>
        </authorList>
    </citation>
    <scope>NUCLEOTIDE SEQUENCE</scope>
    <source>
        <strain evidence="6">Expedition CK06-06</strain>
    </source>
</reference>
<dbReference type="InterPro" id="IPR058649">
    <property type="entry name" value="CzcB_C"/>
</dbReference>
<sequence length="200" mass="21766">SGDSYRREERGPIQEGGKVYQRQKIISLPNTAEMIVEVRVHEASVDKVRPGQRATITAEPFPDKTFHGQVLSVAPLPDAQRSYLSPDIKVYTTKVNIGDSQASLRPGMSAKVEILVEQLDDVLMVPVQVVANRGGRKVCYIATDRGAEERQVQTGAFNDIFVEIVSGLQVGENVLLSPPRLVEPTPGSESQETVTAVAGK</sequence>
<dbReference type="Pfam" id="PF25975">
    <property type="entry name" value="CzcB_C"/>
    <property type="match status" value="1"/>
</dbReference>
<evidence type="ECO:0000259" key="4">
    <source>
        <dbReference type="Pfam" id="PF25975"/>
    </source>
</evidence>